<dbReference type="GeneTree" id="ENSGT01150000287127"/>
<dbReference type="Pfam" id="PF18744">
    <property type="entry name" value="SNAD1"/>
    <property type="match status" value="1"/>
</dbReference>
<dbReference type="InterPro" id="IPR040958">
    <property type="entry name" value="SNAD1"/>
</dbReference>
<protein>
    <submittedName>
        <fullName evidence="1">Uncharacterized protein</fullName>
    </submittedName>
</protein>
<organism evidence="1 2">
    <name type="scientific">Cyprinus carpio carpio</name>
    <dbReference type="NCBI Taxonomy" id="630221"/>
    <lineage>
        <taxon>Eukaryota</taxon>
        <taxon>Metazoa</taxon>
        <taxon>Chordata</taxon>
        <taxon>Craniata</taxon>
        <taxon>Vertebrata</taxon>
        <taxon>Euteleostomi</taxon>
        <taxon>Actinopterygii</taxon>
        <taxon>Neopterygii</taxon>
        <taxon>Teleostei</taxon>
        <taxon>Ostariophysi</taxon>
        <taxon>Cypriniformes</taxon>
        <taxon>Cyprinidae</taxon>
        <taxon>Cyprininae</taxon>
        <taxon>Cyprinus</taxon>
    </lineage>
</organism>
<reference evidence="1" key="2">
    <citation type="submission" date="2025-09" db="UniProtKB">
        <authorList>
            <consortium name="Ensembl"/>
        </authorList>
    </citation>
    <scope>IDENTIFICATION</scope>
</reference>
<dbReference type="AlphaFoldDB" id="A0A9J7X056"/>
<evidence type="ECO:0000313" key="1">
    <source>
        <dbReference type="Ensembl" id="ENSCCRP00000100847.1"/>
    </source>
</evidence>
<reference evidence="1" key="1">
    <citation type="submission" date="2025-08" db="UniProtKB">
        <authorList>
            <consortium name="Ensembl"/>
        </authorList>
    </citation>
    <scope>IDENTIFICATION</scope>
</reference>
<name>A0A9J7X056_CYPCA</name>
<sequence length="262" mass="29839">MSRMYIYTHIFFPFNTSLRHCISASSTATMVSTVSLRALLLLVLLTQSAEQQTVDIQTLGRIISFFDQNYQTFSVENHPKQYAVAINVDETQCKGNFKPSQNNFLNKESPDVKTSRPLYTGQELIVAGVKNMQGFSIHAERLLLTSTENLQTTPMQDLLNKRKEQSCTIFYSYKSPCVKSCLNESSDYNILAGLENWSKHSSMKAFVFKDIFWNEKNSEVLQMNFKKIVAHVPLYRCVTENECYACKGEGNTAIDQQCLNQA</sequence>
<accession>A0A9J7X056</accession>
<proteinExistence type="predicted"/>
<dbReference type="Ensembl" id="ENSCCRT00000173539.1">
    <property type="protein sequence ID" value="ENSCCRP00000100847.1"/>
    <property type="gene ID" value="ENSCCRG00000070334.1"/>
</dbReference>
<keyword evidence="2" id="KW-1185">Reference proteome</keyword>
<evidence type="ECO:0000313" key="2">
    <source>
        <dbReference type="Proteomes" id="UP001108240"/>
    </source>
</evidence>
<dbReference type="Proteomes" id="UP001108240">
    <property type="component" value="Unplaced"/>
</dbReference>